<comment type="caution">
    <text evidence="3">The sequence shown here is derived from an EMBL/GenBank/DDBJ whole genome shotgun (WGS) entry which is preliminary data.</text>
</comment>
<keyword evidence="1" id="KW-0472">Membrane</keyword>
<keyword evidence="4" id="KW-1185">Reference proteome</keyword>
<dbReference type="EMBL" id="ATMH01010959">
    <property type="protein sequence ID" value="EPY16673.1"/>
    <property type="molecule type" value="Genomic_DNA"/>
</dbReference>
<feature type="signal peptide" evidence="2">
    <location>
        <begin position="1"/>
        <end position="24"/>
    </location>
</feature>
<reference evidence="3 4" key="1">
    <citation type="journal article" date="2013" name="PLoS ONE">
        <title>Predicting the Proteins of Angomonas deanei, Strigomonas culicis and Their Respective Endosymbionts Reveals New Aspects of the Trypanosomatidae Family.</title>
        <authorList>
            <person name="Motta M.C."/>
            <person name="Martins A.C."/>
            <person name="de Souza S.S."/>
            <person name="Catta-Preta C.M."/>
            <person name="Silva R."/>
            <person name="Klein C.C."/>
            <person name="de Almeida L.G."/>
            <person name="de Lima Cunha O."/>
            <person name="Ciapina L.P."/>
            <person name="Brocchi M."/>
            <person name="Colabardini A.C."/>
            <person name="de Araujo Lima B."/>
            <person name="Machado C.R."/>
            <person name="de Almeida Soares C.M."/>
            <person name="Probst C.M."/>
            <person name="de Menezes C.B."/>
            <person name="Thompson C.E."/>
            <person name="Bartholomeu D.C."/>
            <person name="Gradia D.F."/>
            <person name="Pavoni D.P."/>
            <person name="Grisard E.C."/>
            <person name="Fantinatti-Garboggini F."/>
            <person name="Marchini F.K."/>
            <person name="Rodrigues-Luiz G.F."/>
            <person name="Wagner G."/>
            <person name="Goldman G.H."/>
            <person name="Fietto J.L."/>
            <person name="Elias M.C."/>
            <person name="Goldman M.H."/>
            <person name="Sagot M.F."/>
            <person name="Pereira M."/>
            <person name="Stoco P.H."/>
            <person name="de Mendonca-Neto R.P."/>
            <person name="Teixeira S.M."/>
            <person name="Maciel T.E."/>
            <person name="de Oliveira Mendes T.A."/>
            <person name="Urmenyi T.P."/>
            <person name="de Souza W."/>
            <person name="Schenkman S."/>
            <person name="de Vasconcelos A.T."/>
        </authorList>
    </citation>
    <scope>NUCLEOTIDE SEQUENCE [LARGE SCALE GENOMIC DNA]</scope>
</reference>
<dbReference type="Gene3D" id="2.10.220.10">
    <property type="entry name" value="Hormone Receptor, Insulin-like Growth Factor Receptor 1, Chain A, domain 2"/>
    <property type="match status" value="1"/>
</dbReference>
<dbReference type="InterPro" id="IPR009030">
    <property type="entry name" value="Growth_fac_rcpt_cys_sf"/>
</dbReference>
<evidence type="ECO:0000256" key="2">
    <source>
        <dbReference type="SAM" id="SignalP"/>
    </source>
</evidence>
<evidence type="ECO:0000313" key="4">
    <source>
        <dbReference type="Proteomes" id="UP000015354"/>
    </source>
</evidence>
<accession>S9TJZ9</accession>
<feature type="chain" id="PRO_5004570313" description="Surface antigen-like protein" evidence="2">
    <location>
        <begin position="25"/>
        <end position="101"/>
    </location>
</feature>
<proteinExistence type="predicted"/>
<dbReference type="Proteomes" id="UP000015354">
    <property type="component" value="Unassembled WGS sequence"/>
</dbReference>
<dbReference type="AlphaFoldDB" id="S9TJZ9"/>
<keyword evidence="1" id="KW-1133">Transmembrane helix</keyword>
<keyword evidence="1" id="KW-0812">Transmembrane</keyword>
<evidence type="ECO:0008006" key="5">
    <source>
        <dbReference type="Google" id="ProtNLM"/>
    </source>
</evidence>
<protein>
    <recommendedName>
        <fullName evidence="5">Surface antigen-like protein</fullName>
    </recommendedName>
</protein>
<name>S9TJZ9_9TRYP</name>
<organism evidence="3 4">
    <name type="scientific">Strigomonas culicis</name>
    <dbReference type="NCBI Taxonomy" id="28005"/>
    <lineage>
        <taxon>Eukaryota</taxon>
        <taxon>Discoba</taxon>
        <taxon>Euglenozoa</taxon>
        <taxon>Kinetoplastea</taxon>
        <taxon>Metakinetoplastina</taxon>
        <taxon>Trypanosomatida</taxon>
        <taxon>Trypanosomatidae</taxon>
        <taxon>Strigomonadinae</taxon>
        <taxon>Strigomonas</taxon>
    </lineage>
</organism>
<evidence type="ECO:0000256" key="1">
    <source>
        <dbReference type="SAM" id="Phobius"/>
    </source>
</evidence>
<evidence type="ECO:0000313" key="3">
    <source>
        <dbReference type="EMBL" id="EPY16673.1"/>
    </source>
</evidence>
<gene>
    <name evidence="3" type="ORF">STCU_11057</name>
</gene>
<dbReference type="SUPFAM" id="SSF57184">
    <property type="entry name" value="Growth factor receptor domain"/>
    <property type="match status" value="1"/>
</dbReference>
<feature type="transmembrane region" description="Helical" evidence="1">
    <location>
        <begin position="85"/>
        <end position="100"/>
    </location>
</feature>
<keyword evidence="2" id="KW-0732">Signal</keyword>
<sequence>MSKMHWFMLVVLLAAILLVHESAADICPDYYYWDGFNLCVSCPSNCLKCPDYRTCYSGFCDSSSYYVLGSCLSIFGRNAANRTDVYAAAAALFATFMALLY</sequence>